<evidence type="ECO:0000256" key="1">
    <source>
        <dbReference type="ARBA" id="ARBA00001973"/>
    </source>
</evidence>
<comment type="caution">
    <text evidence="17">The sequence shown here is derived from an EMBL/GenBank/DDBJ whole genome shotgun (WGS) entry which is preliminary data.</text>
</comment>
<name>A0AA40BPE5_9PEZI</name>
<comment type="catalytic activity">
    <reaction evidence="14">
        <text>[(1-&gt;4)-beta-D-glucosyl]n+m + reduced acceptor + O2 = 4-dehydro-beta-D-glucosyl-[(1-&gt;4)-beta-D-glucosyl]n-1 + [(1-&gt;4)-beta-D-glucosyl]m + acceptor + H2O.</text>
        <dbReference type="EC" id="1.14.99.56"/>
    </reaction>
</comment>
<dbReference type="Gene3D" id="2.70.50.70">
    <property type="match status" value="1"/>
</dbReference>
<evidence type="ECO:0000313" key="18">
    <source>
        <dbReference type="Proteomes" id="UP001172155"/>
    </source>
</evidence>
<dbReference type="EC" id="1.14.99.56" evidence="15"/>
<gene>
    <name evidence="17" type="ORF">B0T18DRAFT_420780</name>
</gene>
<dbReference type="GO" id="GO:0030245">
    <property type="term" value="P:cellulose catabolic process"/>
    <property type="evidence" value="ECO:0007669"/>
    <property type="project" value="UniProtKB-KW"/>
</dbReference>
<keyword evidence="8" id="KW-0186">Copper</keyword>
<evidence type="ECO:0000256" key="9">
    <source>
        <dbReference type="ARBA" id="ARBA00023033"/>
    </source>
</evidence>
<keyword evidence="18" id="KW-1185">Reference proteome</keyword>
<accession>A0AA40BPE5</accession>
<evidence type="ECO:0000256" key="4">
    <source>
        <dbReference type="ARBA" id="ARBA00022723"/>
    </source>
</evidence>
<keyword evidence="17" id="KW-0378">Hydrolase</keyword>
<keyword evidence="4" id="KW-0479">Metal-binding</keyword>
<proteinExistence type="inferred from homology"/>
<evidence type="ECO:0000256" key="10">
    <source>
        <dbReference type="ARBA" id="ARBA00023157"/>
    </source>
</evidence>
<sequence>MLPRSHVLLFAYYYTRCVAGHYVFSRFIFNDTLTEQWEYVRNISLGEAGDSGLWDQYMPFYDVYSEDVRCGRGAVESGAGTKTAEVFAGDEVGFVVGRSAMEPVEPHLIYHNGPGQAYLSRSAGTDVRNYKGDGDWFKIASLGPVNDTWWSTRDQTGMNFTIPAATPPGQYLLRVEHLYVRYPVGTTQFYIACAQLDVRPPRGGGVIAKIPGPEHMARFPGAYQLRHEGIAVPEYMYEWPNRRLMEYKPPGPPVWTG</sequence>
<dbReference type="PANTHER" id="PTHR33353:SF10">
    <property type="entry name" value="ENDO-BETA-1,4-GLUCANASE D"/>
    <property type="match status" value="1"/>
</dbReference>
<comment type="subcellular location">
    <subcellularLocation>
        <location evidence="2">Secreted</location>
    </subcellularLocation>
</comment>
<evidence type="ECO:0000256" key="7">
    <source>
        <dbReference type="ARBA" id="ARBA00023002"/>
    </source>
</evidence>
<keyword evidence="12" id="KW-0624">Polysaccharide degradation</keyword>
<dbReference type="Proteomes" id="UP001172155">
    <property type="component" value="Unassembled WGS sequence"/>
</dbReference>
<keyword evidence="5" id="KW-0732">Signal</keyword>
<reference evidence="17" key="1">
    <citation type="submission" date="2023-06" db="EMBL/GenBank/DDBJ databases">
        <title>Genome-scale phylogeny and comparative genomics of the fungal order Sordariales.</title>
        <authorList>
            <consortium name="Lawrence Berkeley National Laboratory"/>
            <person name="Hensen N."/>
            <person name="Bonometti L."/>
            <person name="Westerberg I."/>
            <person name="Brannstrom I.O."/>
            <person name="Guillou S."/>
            <person name="Cros-Aarteil S."/>
            <person name="Calhoun S."/>
            <person name="Haridas S."/>
            <person name="Kuo A."/>
            <person name="Mondo S."/>
            <person name="Pangilinan J."/>
            <person name="Riley R."/>
            <person name="LaButti K."/>
            <person name="Andreopoulos B."/>
            <person name="Lipzen A."/>
            <person name="Chen C."/>
            <person name="Yanf M."/>
            <person name="Daum C."/>
            <person name="Ng V."/>
            <person name="Clum A."/>
            <person name="Steindorff A."/>
            <person name="Ohm R."/>
            <person name="Martin F."/>
            <person name="Silar P."/>
            <person name="Natvig D."/>
            <person name="Lalanne C."/>
            <person name="Gautier V."/>
            <person name="Ament-velasquez S.L."/>
            <person name="Kruys A."/>
            <person name="Hutchinson M.I."/>
            <person name="Powell A.J."/>
            <person name="Barry K."/>
            <person name="Miller A.N."/>
            <person name="Grigoriev I.V."/>
            <person name="Debuchy R."/>
            <person name="Gladieux P."/>
            <person name="Thoren M.H."/>
            <person name="Johannesson H."/>
        </authorList>
    </citation>
    <scope>NUCLEOTIDE SEQUENCE</scope>
    <source>
        <strain evidence="17">SMH3187-1</strain>
    </source>
</reference>
<evidence type="ECO:0000256" key="13">
    <source>
        <dbReference type="ARBA" id="ARBA00044502"/>
    </source>
</evidence>
<organism evidence="17 18">
    <name type="scientific">Schizothecium vesticola</name>
    <dbReference type="NCBI Taxonomy" id="314040"/>
    <lineage>
        <taxon>Eukaryota</taxon>
        <taxon>Fungi</taxon>
        <taxon>Dikarya</taxon>
        <taxon>Ascomycota</taxon>
        <taxon>Pezizomycotina</taxon>
        <taxon>Sordariomycetes</taxon>
        <taxon>Sordariomycetidae</taxon>
        <taxon>Sordariales</taxon>
        <taxon>Schizotheciaceae</taxon>
        <taxon>Schizothecium</taxon>
    </lineage>
</organism>
<dbReference type="GO" id="GO:0005576">
    <property type="term" value="C:extracellular region"/>
    <property type="evidence" value="ECO:0007669"/>
    <property type="project" value="UniProtKB-SubCell"/>
</dbReference>
<dbReference type="Pfam" id="PF03443">
    <property type="entry name" value="AA9"/>
    <property type="match status" value="1"/>
</dbReference>
<dbReference type="InterPro" id="IPR005103">
    <property type="entry name" value="AA9_LPMO"/>
</dbReference>
<evidence type="ECO:0000256" key="3">
    <source>
        <dbReference type="ARBA" id="ARBA00022525"/>
    </source>
</evidence>
<comment type="cofactor">
    <cofactor evidence="1">
        <name>Cu(2+)</name>
        <dbReference type="ChEBI" id="CHEBI:29036"/>
    </cofactor>
</comment>
<comment type="similarity">
    <text evidence="13">Belongs to the polysaccharide monooxygenase AA9 family.</text>
</comment>
<dbReference type="AlphaFoldDB" id="A0AA40BPE5"/>
<evidence type="ECO:0000256" key="6">
    <source>
        <dbReference type="ARBA" id="ARBA00023001"/>
    </source>
</evidence>
<evidence type="ECO:0000256" key="5">
    <source>
        <dbReference type="ARBA" id="ARBA00022729"/>
    </source>
</evidence>
<keyword evidence="7" id="KW-0560">Oxidoreductase</keyword>
<evidence type="ECO:0000259" key="16">
    <source>
        <dbReference type="Pfam" id="PF03443"/>
    </source>
</evidence>
<dbReference type="GO" id="GO:0016787">
    <property type="term" value="F:hydrolase activity"/>
    <property type="evidence" value="ECO:0007669"/>
    <property type="project" value="UniProtKB-KW"/>
</dbReference>
<dbReference type="InterPro" id="IPR049892">
    <property type="entry name" value="AA9"/>
</dbReference>
<keyword evidence="3" id="KW-0964">Secreted</keyword>
<keyword evidence="9" id="KW-0503">Monooxygenase</keyword>
<evidence type="ECO:0000256" key="2">
    <source>
        <dbReference type="ARBA" id="ARBA00004613"/>
    </source>
</evidence>
<dbReference type="EMBL" id="JAUKUD010000007">
    <property type="protein sequence ID" value="KAK0737881.1"/>
    <property type="molecule type" value="Genomic_DNA"/>
</dbReference>
<evidence type="ECO:0000256" key="15">
    <source>
        <dbReference type="ARBA" id="ARBA00047174"/>
    </source>
</evidence>
<dbReference type="PANTHER" id="PTHR33353">
    <property type="entry name" value="PUTATIVE (AFU_ORTHOLOGUE AFUA_1G12560)-RELATED"/>
    <property type="match status" value="1"/>
</dbReference>
<keyword evidence="6" id="KW-0136">Cellulose degradation</keyword>
<dbReference type="GO" id="GO:0046872">
    <property type="term" value="F:metal ion binding"/>
    <property type="evidence" value="ECO:0007669"/>
    <property type="project" value="UniProtKB-KW"/>
</dbReference>
<evidence type="ECO:0000256" key="14">
    <source>
        <dbReference type="ARBA" id="ARBA00045077"/>
    </source>
</evidence>
<protein>
    <recommendedName>
        <fullName evidence="15">lytic cellulose monooxygenase (C4-dehydrogenating)</fullName>
        <ecNumber evidence="15">1.14.99.56</ecNumber>
    </recommendedName>
</protein>
<evidence type="ECO:0000256" key="12">
    <source>
        <dbReference type="ARBA" id="ARBA00023326"/>
    </source>
</evidence>
<feature type="domain" description="Auxiliary Activity family 9 catalytic" evidence="16">
    <location>
        <begin position="21"/>
        <end position="235"/>
    </location>
</feature>
<evidence type="ECO:0000313" key="17">
    <source>
        <dbReference type="EMBL" id="KAK0737881.1"/>
    </source>
</evidence>
<keyword evidence="11" id="KW-0119">Carbohydrate metabolism</keyword>
<keyword evidence="10" id="KW-1015">Disulfide bond</keyword>
<dbReference type="GO" id="GO:0004497">
    <property type="term" value="F:monooxygenase activity"/>
    <property type="evidence" value="ECO:0007669"/>
    <property type="project" value="UniProtKB-KW"/>
</dbReference>
<evidence type="ECO:0000256" key="8">
    <source>
        <dbReference type="ARBA" id="ARBA00023008"/>
    </source>
</evidence>
<evidence type="ECO:0000256" key="11">
    <source>
        <dbReference type="ARBA" id="ARBA00023277"/>
    </source>
</evidence>